<dbReference type="Proteomes" id="UP001595765">
    <property type="component" value="Unassembled WGS sequence"/>
</dbReference>
<evidence type="ECO:0000313" key="4">
    <source>
        <dbReference type="Proteomes" id="UP001595765"/>
    </source>
</evidence>
<feature type="region of interest" description="Disordered" evidence="1">
    <location>
        <begin position="111"/>
        <end position="132"/>
    </location>
</feature>
<proteinExistence type="predicted"/>
<evidence type="ECO:0000259" key="2">
    <source>
        <dbReference type="Pfam" id="PF02589"/>
    </source>
</evidence>
<evidence type="ECO:0000313" key="3">
    <source>
        <dbReference type="EMBL" id="MFC4036219.1"/>
    </source>
</evidence>
<reference evidence="4" key="1">
    <citation type="journal article" date="2019" name="Int. J. Syst. Evol. Microbiol.">
        <title>The Global Catalogue of Microorganisms (GCM) 10K type strain sequencing project: providing services to taxonomists for standard genome sequencing and annotation.</title>
        <authorList>
            <consortium name="The Broad Institute Genomics Platform"/>
            <consortium name="The Broad Institute Genome Sequencing Center for Infectious Disease"/>
            <person name="Wu L."/>
            <person name="Ma J."/>
        </authorList>
    </citation>
    <scope>NUCLEOTIDE SEQUENCE [LARGE SCALE GENOMIC DNA]</scope>
    <source>
        <strain evidence="4">CGMCC 4.7237</strain>
    </source>
</reference>
<dbReference type="Pfam" id="PF02589">
    <property type="entry name" value="LUD_dom"/>
    <property type="match status" value="1"/>
</dbReference>
<dbReference type="PANTHER" id="PTHR36179:SF2">
    <property type="entry name" value="LUD DOMAIN-CONTAINING PROTEIN"/>
    <property type="match status" value="1"/>
</dbReference>
<dbReference type="EMBL" id="JBHSBB010000047">
    <property type="protein sequence ID" value="MFC4036219.1"/>
    <property type="molecule type" value="Genomic_DNA"/>
</dbReference>
<accession>A0ABV8HZ64</accession>
<dbReference type="RefSeq" id="WP_386437695.1">
    <property type="nucleotide sequence ID" value="NZ_JBHSBB010000047.1"/>
</dbReference>
<gene>
    <name evidence="3" type="ORF">ACFO3J_32950</name>
</gene>
<keyword evidence="4" id="KW-1185">Reference proteome</keyword>
<sequence>MRSSGIAADIDQSGRYRSLRAEQADWDMATRSDDVRVTRSAPDVVVGSVHAVTEDGKLVTASASGSQLAPYAFGAARAVWVVGAQKIVPDLATALRRGRSAPATAVRWRAAPELPKMTGESQGKYRPPATAR</sequence>
<dbReference type="PANTHER" id="PTHR36179">
    <property type="entry name" value="LUD_DOM DOMAIN-CONTAINING PROTEIN"/>
    <property type="match status" value="1"/>
</dbReference>
<feature type="domain" description="LUD" evidence="2">
    <location>
        <begin position="21"/>
        <end position="113"/>
    </location>
</feature>
<organism evidence="3 4">
    <name type="scientific">Streptomyces polygonati</name>
    <dbReference type="NCBI Taxonomy" id="1617087"/>
    <lineage>
        <taxon>Bacteria</taxon>
        <taxon>Bacillati</taxon>
        <taxon>Actinomycetota</taxon>
        <taxon>Actinomycetes</taxon>
        <taxon>Kitasatosporales</taxon>
        <taxon>Streptomycetaceae</taxon>
        <taxon>Streptomyces</taxon>
    </lineage>
</organism>
<protein>
    <submittedName>
        <fullName evidence="3">LUD domain-containing protein</fullName>
    </submittedName>
</protein>
<evidence type="ECO:0000256" key="1">
    <source>
        <dbReference type="SAM" id="MobiDB-lite"/>
    </source>
</evidence>
<comment type="caution">
    <text evidence="3">The sequence shown here is derived from an EMBL/GenBank/DDBJ whole genome shotgun (WGS) entry which is preliminary data.</text>
</comment>
<dbReference type="InterPro" id="IPR003741">
    <property type="entry name" value="LUD_dom"/>
</dbReference>
<name>A0ABV8HZ64_9ACTN</name>